<reference evidence="1 2" key="1">
    <citation type="submission" date="2020-01" db="EMBL/GenBank/DDBJ databases">
        <authorList>
            <person name="Sixt B."/>
            <person name="Schulz F."/>
            <person name="Kostanjsek R."/>
            <person name="Koestlbacher S."/>
            <person name="Collingro A."/>
            <person name="Toenshoff E."/>
            <person name="Horn M."/>
        </authorList>
    </citation>
    <scope>NUCLEOTIDE SEQUENCE [LARGE SCALE GENOMIC DNA]</scope>
    <source>
        <strain evidence="1 2">15C</strain>
    </source>
</reference>
<dbReference type="InterPro" id="IPR015946">
    <property type="entry name" value="KH_dom-like_a/b"/>
</dbReference>
<accession>A0ABX8YZ87</accession>
<reference evidence="1 2" key="2">
    <citation type="submission" date="2021-05" db="EMBL/GenBank/DDBJ databases">
        <title>Ecology and evolution of chlamydial symbionts of arthropods.</title>
        <authorList>
            <person name="Halter T."/>
            <person name="Sixt B.S."/>
            <person name="Toenshoff E.R."/>
            <person name="Koestlbacher S."/>
            <person name="Schulz F."/>
            <person name="Kostanjsek R."/>
            <person name="Collingro A."/>
            <person name="Hendrickx F."/>
            <person name="Horn M."/>
        </authorList>
    </citation>
    <scope>NUCLEOTIDE SEQUENCE [LARGE SCALE GENOMIC DNA]</scope>
    <source>
        <strain evidence="1 2">15C</strain>
    </source>
</reference>
<evidence type="ECO:0008006" key="3">
    <source>
        <dbReference type="Google" id="ProtNLM"/>
    </source>
</evidence>
<dbReference type="InterPro" id="IPR036102">
    <property type="entry name" value="OsmC/Ohrsf"/>
</dbReference>
<sequence>MEKVKILLEKDLRTHVISKDPKTLLVTDAPKVILGLGEFFSPTDLLTISIASCILTMMGYKAKELKVDLEGSYLQLTKEMQITPIRRLKLIDMEFFCPRAFSAIITKKLAQAAEKCPVIHSLHPEIQKKVIYHWGITSEVQSGNCI</sequence>
<dbReference type="SUPFAM" id="SSF82784">
    <property type="entry name" value="OsmC-like"/>
    <property type="match status" value="1"/>
</dbReference>
<organism evidence="1 2">
    <name type="scientific">Candidatus Rhabdochlamydia porcellionis</name>
    <dbReference type="NCBI Taxonomy" id="225148"/>
    <lineage>
        <taxon>Bacteria</taxon>
        <taxon>Pseudomonadati</taxon>
        <taxon>Chlamydiota</taxon>
        <taxon>Chlamydiia</taxon>
        <taxon>Parachlamydiales</taxon>
        <taxon>Candidatus Rhabdochlamydiaceae</taxon>
        <taxon>Candidatus Rhabdochlamydia</taxon>
    </lineage>
</organism>
<dbReference type="Proteomes" id="UP000822862">
    <property type="component" value="Chromosome"/>
</dbReference>
<name>A0ABX8YZ87_9BACT</name>
<dbReference type="RefSeq" id="WP_194845727.1">
    <property type="nucleotide sequence ID" value="NZ_CP075585.1"/>
</dbReference>
<dbReference type="EMBL" id="CP075585">
    <property type="protein sequence ID" value="QZA58681.1"/>
    <property type="molecule type" value="Genomic_DNA"/>
</dbReference>
<gene>
    <name evidence="1" type="ORF">RHAB15C_0000559</name>
</gene>
<dbReference type="Pfam" id="PF02566">
    <property type="entry name" value="OsmC"/>
    <property type="match status" value="1"/>
</dbReference>
<proteinExistence type="predicted"/>
<dbReference type="InterPro" id="IPR003718">
    <property type="entry name" value="OsmC/Ohr_fam"/>
</dbReference>
<evidence type="ECO:0000313" key="2">
    <source>
        <dbReference type="Proteomes" id="UP000822862"/>
    </source>
</evidence>
<keyword evidence="2" id="KW-1185">Reference proteome</keyword>
<evidence type="ECO:0000313" key="1">
    <source>
        <dbReference type="EMBL" id="QZA58681.1"/>
    </source>
</evidence>
<dbReference type="Gene3D" id="3.30.300.20">
    <property type="match status" value="1"/>
</dbReference>
<protein>
    <recommendedName>
        <fullName evidence="3">Stress-induced protein OsmC</fullName>
    </recommendedName>
</protein>